<proteinExistence type="predicted"/>
<dbReference type="OrthoDB" id="1807103at2"/>
<dbReference type="RefSeq" id="WP_073238598.1">
    <property type="nucleotide sequence ID" value="NZ_FQUY01000010.1"/>
</dbReference>
<evidence type="ECO:0000313" key="2">
    <source>
        <dbReference type="Proteomes" id="UP000184148"/>
    </source>
</evidence>
<reference evidence="2" key="1">
    <citation type="submission" date="2016-11" db="EMBL/GenBank/DDBJ databases">
        <authorList>
            <person name="Varghese N."/>
            <person name="Submissions S."/>
        </authorList>
    </citation>
    <scope>NUCLEOTIDE SEQUENCE [LARGE SCALE GENOMIC DNA]</scope>
    <source>
        <strain evidence="2">DSM 12395</strain>
    </source>
</reference>
<dbReference type="STRING" id="1121429.SAMN02745133_01692"/>
<dbReference type="Proteomes" id="UP000184148">
    <property type="component" value="Unassembled WGS sequence"/>
</dbReference>
<name>A0A1M4YDW7_9FIRM</name>
<dbReference type="EMBL" id="FQUY01000010">
    <property type="protein sequence ID" value="SHF03925.1"/>
    <property type="molecule type" value="Genomic_DNA"/>
</dbReference>
<sequence length="155" mass="17206">MKIRKNRWFSAKSAETCLLSLIALTAAFLLFYHSFLSQSPLWRVINRVGSDAQMVMRPVEGAENSIILQLINFSTLPRAKVLVNGQVKGDFTHPYMTVPVSEGDRIEVDTTFYDHPVTVKVLDSTRQVISPAMGAEFSGKKTVFTLGKVKLAGKS</sequence>
<organism evidence="1 2">
    <name type="scientific">Desulforamulus putei DSM 12395</name>
    <dbReference type="NCBI Taxonomy" id="1121429"/>
    <lineage>
        <taxon>Bacteria</taxon>
        <taxon>Bacillati</taxon>
        <taxon>Bacillota</taxon>
        <taxon>Clostridia</taxon>
        <taxon>Eubacteriales</taxon>
        <taxon>Peptococcaceae</taxon>
        <taxon>Desulforamulus</taxon>
    </lineage>
</organism>
<protein>
    <submittedName>
        <fullName evidence="1">Uncharacterized protein</fullName>
    </submittedName>
</protein>
<gene>
    <name evidence="1" type="ORF">SAMN02745133_01692</name>
</gene>
<accession>A0A1M4YDW7</accession>
<evidence type="ECO:0000313" key="1">
    <source>
        <dbReference type="EMBL" id="SHF03925.1"/>
    </source>
</evidence>
<dbReference type="AlphaFoldDB" id="A0A1M4YDW7"/>
<keyword evidence="2" id="KW-1185">Reference proteome</keyword>